<feature type="compositionally biased region" description="Low complexity" evidence="1">
    <location>
        <begin position="496"/>
        <end position="506"/>
    </location>
</feature>
<feature type="region of interest" description="Disordered" evidence="1">
    <location>
        <begin position="215"/>
        <end position="295"/>
    </location>
</feature>
<dbReference type="EMBL" id="BKCJ010006979">
    <property type="protein sequence ID" value="GEU74933.1"/>
    <property type="molecule type" value="Genomic_DNA"/>
</dbReference>
<proteinExistence type="predicted"/>
<evidence type="ECO:0008006" key="3">
    <source>
        <dbReference type="Google" id="ProtNLM"/>
    </source>
</evidence>
<name>A0A6L2MLT4_TANCI</name>
<reference evidence="2" key="1">
    <citation type="journal article" date="2019" name="Sci. Rep.">
        <title>Draft genome of Tanacetum cinerariifolium, the natural source of mosquito coil.</title>
        <authorList>
            <person name="Yamashiro T."/>
            <person name="Shiraishi A."/>
            <person name="Satake H."/>
            <person name="Nakayama K."/>
        </authorList>
    </citation>
    <scope>NUCLEOTIDE SEQUENCE</scope>
</reference>
<gene>
    <name evidence="2" type="ORF">Tci_046911</name>
</gene>
<protein>
    <recommendedName>
        <fullName evidence="3">Reverse transcriptase domain-containing protein</fullName>
    </recommendedName>
</protein>
<feature type="compositionally biased region" description="Acidic residues" evidence="1">
    <location>
        <begin position="246"/>
        <end position="259"/>
    </location>
</feature>
<sequence length="699" mass="77405">MVLAILYILEPEQAPPLPDYIPGPEHANDEIVAKDQPYAKDASPIAQSHEYVPESDFEAHPEDRCVLFLNVEPGCKIWLWLISNHNNLESYQNESHNTLTVFASKELPAHQLFTKKLSSTGIMSFASSVITYTSVYTNFEPWRFYGGSDEEPADVSSLGVIIYGYDGLLMHPAALPSSDYVPGPEHLPSPDYVSGLEHPPSPVYVPEPKYSEYLVPSGDEAPIKDQPLPADASPTALSPGYVTDFNPDEDPKEDPEEDHTDYPTDGGDGDDEPFDDDDDDDEEEEEHLAPADSSAIHVINHVPLVGDIEAFETDEAQKTVRLEPPMSASMETRIAEHAATPTPPLPVSSPPLPLPSPLTTSPIDGGAPLGHREAGIRMRALLPYTSHRTNIPKAEMPPRKRACFTTPALELEVKESSTVGAARQPRPILEADLRRDRVGEMGYGITDTWDEIVEVMLEIASTTLEGVNQRVIELATTVRQDTKEFQKMAQKKKTTRTSPGTTTTLTTPITDAQLMALFARVVTAALAECDADMSRNDDDSHDSGTGGRRQVSTVRECTYTDFLKCQSINFKGTKGVVSLTQWLEKMKSVFYISSCTVACQVKFATCTLQGNALTWWNSHVRTVRHDVAYAMPWKTLKKMITYKYCPKELTLMCDRMFLEESDKVEKYVGGLPDMIHGSVNASNPKTMQEAIEFTTELMD</sequence>
<organism evidence="2">
    <name type="scientific">Tanacetum cinerariifolium</name>
    <name type="common">Dalmatian daisy</name>
    <name type="synonym">Chrysanthemum cinerariifolium</name>
    <dbReference type="NCBI Taxonomy" id="118510"/>
    <lineage>
        <taxon>Eukaryota</taxon>
        <taxon>Viridiplantae</taxon>
        <taxon>Streptophyta</taxon>
        <taxon>Embryophyta</taxon>
        <taxon>Tracheophyta</taxon>
        <taxon>Spermatophyta</taxon>
        <taxon>Magnoliopsida</taxon>
        <taxon>eudicotyledons</taxon>
        <taxon>Gunneridae</taxon>
        <taxon>Pentapetalae</taxon>
        <taxon>asterids</taxon>
        <taxon>campanulids</taxon>
        <taxon>Asterales</taxon>
        <taxon>Asteraceae</taxon>
        <taxon>Asteroideae</taxon>
        <taxon>Anthemideae</taxon>
        <taxon>Anthemidinae</taxon>
        <taxon>Tanacetum</taxon>
    </lineage>
</organism>
<feature type="compositionally biased region" description="Acidic residues" evidence="1">
    <location>
        <begin position="267"/>
        <end position="286"/>
    </location>
</feature>
<evidence type="ECO:0000256" key="1">
    <source>
        <dbReference type="SAM" id="MobiDB-lite"/>
    </source>
</evidence>
<accession>A0A6L2MLT4</accession>
<evidence type="ECO:0000313" key="2">
    <source>
        <dbReference type="EMBL" id="GEU74933.1"/>
    </source>
</evidence>
<dbReference type="AlphaFoldDB" id="A0A6L2MLT4"/>
<comment type="caution">
    <text evidence="2">The sequence shown here is derived from an EMBL/GenBank/DDBJ whole genome shotgun (WGS) entry which is preliminary data.</text>
</comment>
<feature type="region of interest" description="Disordered" evidence="1">
    <location>
        <begin position="487"/>
        <end position="506"/>
    </location>
</feature>